<organism evidence="3 4">
    <name type="scientific">Argiope bruennichi</name>
    <name type="common">Wasp spider</name>
    <name type="synonym">Aranea bruennichi</name>
    <dbReference type="NCBI Taxonomy" id="94029"/>
    <lineage>
        <taxon>Eukaryota</taxon>
        <taxon>Metazoa</taxon>
        <taxon>Ecdysozoa</taxon>
        <taxon>Arthropoda</taxon>
        <taxon>Chelicerata</taxon>
        <taxon>Arachnida</taxon>
        <taxon>Araneae</taxon>
        <taxon>Araneomorphae</taxon>
        <taxon>Entelegynae</taxon>
        <taxon>Araneoidea</taxon>
        <taxon>Araneidae</taxon>
        <taxon>Argiope</taxon>
    </lineage>
</organism>
<dbReference type="EMBL" id="JABXBU010000001">
    <property type="protein sequence ID" value="KAF8795709.1"/>
    <property type="molecule type" value="Genomic_DNA"/>
</dbReference>
<reference evidence="3" key="2">
    <citation type="submission" date="2020-06" db="EMBL/GenBank/DDBJ databases">
        <authorList>
            <person name="Sheffer M."/>
        </authorList>
    </citation>
    <scope>NUCLEOTIDE SEQUENCE</scope>
</reference>
<gene>
    <name evidence="3" type="ORF">HNY73_000176</name>
</gene>
<dbReference type="Proteomes" id="UP000807504">
    <property type="component" value="Unassembled WGS sequence"/>
</dbReference>
<sequence length="174" mass="20392">MPKAKPSTSRQSVSPRQILEERPVLRQEEDITPPRFRTGGRIRSIPSQSTPTSSERRRRRQLYEEEQERPLRPMQGPSYSRVEEDILAGPVSPIATPKKSPTKDDLKRMLRELEVKYEQAQEEIRVLRDKNERLEEVARRSIPVLRPVIPQESEDDLRFLSHDIFQTVEQVVDQ</sequence>
<proteinExistence type="predicted"/>
<protein>
    <submittedName>
        <fullName evidence="3">Uncharacterized protein</fullName>
    </submittedName>
</protein>
<name>A0A8T0G1L0_ARGBR</name>
<reference evidence="3" key="1">
    <citation type="journal article" date="2020" name="bioRxiv">
        <title>Chromosome-level reference genome of the European wasp spider Argiope bruennichi: a resource for studies on range expansion and evolutionary adaptation.</title>
        <authorList>
            <person name="Sheffer M.M."/>
            <person name="Hoppe A."/>
            <person name="Krehenwinkel H."/>
            <person name="Uhl G."/>
            <person name="Kuss A.W."/>
            <person name="Jensen L."/>
            <person name="Jensen C."/>
            <person name="Gillespie R.G."/>
            <person name="Hoff K.J."/>
            <person name="Prost S."/>
        </authorList>
    </citation>
    <scope>NUCLEOTIDE SEQUENCE</scope>
</reference>
<evidence type="ECO:0000313" key="3">
    <source>
        <dbReference type="EMBL" id="KAF8795709.1"/>
    </source>
</evidence>
<feature type="compositionally biased region" description="Polar residues" evidence="2">
    <location>
        <begin position="1"/>
        <end position="15"/>
    </location>
</feature>
<accession>A0A8T0G1L0</accession>
<comment type="caution">
    <text evidence="3">The sequence shown here is derived from an EMBL/GenBank/DDBJ whole genome shotgun (WGS) entry which is preliminary data.</text>
</comment>
<feature type="compositionally biased region" description="Basic and acidic residues" evidence="2">
    <location>
        <begin position="18"/>
        <end position="29"/>
    </location>
</feature>
<feature type="coiled-coil region" evidence="1">
    <location>
        <begin position="103"/>
        <end position="140"/>
    </location>
</feature>
<keyword evidence="4" id="KW-1185">Reference proteome</keyword>
<feature type="region of interest" description="Disordered" evidence="2">
    <location>
        <begin position="1"/>
        <end position="79"/>
    </location>
</feature>
<keyword evidence="1" id="KW-0175">Coiled coil</keyword>
<evidence type="ECO:0000313" key="4">
    <source>
        <dbReference type="Proteomes" id="UP000807504"/>
    </source>
</evidence>
<evidence type="ECO:0000256" key="1">
    <source>
        <dbReference type="SAM" id="Coils"/>
    </source>
</evidence>
<dbReference type="AlphaFoldDB" id="A0A8T0G1L0"/>
<evidence type="ECO:0000256" key="2">
    <source>
        <dbReference type="SAM" id="MobiDB-lite"/>
    </source>
</evidence>